<accession>A0A9P8N6X1</accession>
<dbReference type="SUPFAM" id="SSF51556">
    <property type="entry name" value="Metallo-dependent hydrolases"/>
    <property type="match status" value="1"/>
</dbReference>
<dbReference type="Gene3D" id="2.30.40.10">
    <property type="entry name" value="Urease, subunit C, domain 1"/>
    <property type="match status" value="1"/>
</dbReference>
<dbReference type="RefSeq" id="XP_044725155.1">
    <property type="nucleotide sequence ID" value="XM_044858755.1"/>
</dbReference>
<dbReference type="GeneID" id="68349413"/>
<dbReference type="GO" id="GO:0016810">
    <property type="term" value="F:hydrolase activity, acting on carbon-nitrogen (but not peptide) bonds"/>
    <property type="evidence" value="ECO:0007669"/>
    <property type="project" value="InterPro"/>
</dbReference>
<dbReference type="EMBL" id="JAIZPD010000001">
    <property type="protein sequence ID" value="KAH0967642.1"/>
    <property type="molecule type" value="Genomic_DNA"/>
</dbReference>
<dbReference type="InterPro" id="IPR051781">
    <property type="entry name" value="Metallo-dep_Hydrolase"/>
</dbReference>
<gene>
    <name evidence="2" type="ORF">HRG_00284</name>
</gene>
<proteinExistence type="predicted"/>
<dbReference type="Gene3D" id="3.30.110.90">
    <property type="entry name" value="Amidohydrolase"/>
    <property type="match status" value="1"/>
</dbReference>
<reference evidence="2" key="1">
    <citation type="submission" date="2021-09" db="EMBL/GenBank/DDBJ databases">
        <title>A high-quality genome of the endoparasitic fungus Hirsutella rhossiliensis with a comparison of Hirsutella genomes reveals transposable elements contributing to genome size variation.</title>
        <authorList>
            <person name="Lin R."/>
            <person name="Jiao Y."/>
            <person name="Sun X."/>
            <person name="Ling J."/>
            <person name="Xie B."/>
            <person name="Cheng X."/>
        </authorList>
    </citation>
    <scope>NUCLEOTIDE SEQUENCE</scope>
    <source>
        <strain evidence="2">HR02</strain>
    </source>
</reference>
<feature type="domain" description="Amidohydrolase-related" evidence="1">
    <location>
        <begin position="75"/>
        <end position="355"/>
    </location>
</feature>
<evidence type="ECO:0000313" key="2">
    <source>
        <dbReference type="EMBL" id="KAH0967642.1"/>
    </source>
</evidence>
<dbReference type="Proteomes" id="UP000824596">
    <property type="component" value="Unassembled WGS sequence"/>
</dbReference>
<dbReference type="InterPro" id="IPR011059">
    <property type="entry name" value="Metal-dep_hydrolase_composite"/>
</dbReference>
<dbReference type="PANTHER" id="PTHR43135">
    <property type="entry name" value="ALPHA-D-RIBOSE 1-METHYLPHOSPHONATE 5-TRIPHOSPHATE DIPHOSPHATASE"/>
    <property type="match status" value="1"/>
</dbReference>
<keyword evidence="3" id="KW-1185">Reference proteome</keyword>
<evidence type="ECO:0000259" key="1">
    <source>
        <dbReference type="Pfam" id="PF01979"/>
    </source>
</evidence>
<dbReference type="OrthoDB" id="194468at2759"/>
<protein>
    <submittedName>
        <fullName evidence="2">Amidohydrolase family domain-containing protein</fullName>
    </submittedName>
</protein>
<sequence>MPTISITNADVFDGLHVKNVPNQCFQGSPGNILAPQSNSDVHVDGTGCTLMPGLIDAKVDANSSPGALYTCAAFGITTVIDSSSTNAECQAMHLAVSENPTLPSYFATGSAIGPENASSLSIFSYRAVRVATTPAEARQVVAENVSASSGGNLVKIIVDQPGLDFQTIAAAVAAAHEHGSLAVGQASQCDAYKLALDAGFDVVTAVPVDGTLDAEVVRGFAQKGIGVVPTLCYLRKAVDKADNADYDFAHAMAAVKQLHEAGVRICAGTSANQEDSMTVSFGQSLHEELKLLAEAGLTNMEVMRAATCVPSALFRLPDRGAIEVGYRADLLLVSGNPLENLALGSQIRRVWIAGVEIDIR</sequence>
<name>A0A9P8N6X1_9HYPO</name>
<dbReference type="Gene3D" id="3.40.50.10910">
    <property type="entry name" value="Amidohydrolase"/>
    <property type="match status" value="1"/>
</dbReference>
<dbReference type="AlphaFoldDB" id="A0A9P8N6X1"/>
<dbReference type="Pfam" id="PF01979">
    <property type="entry name" value="Amidohydro_1"/>
    <property type="match status" value="1"/>
</dbReference>
<dbReference type="SUPFAM" id="SSF51338">
    <property type="entry name" value="Composite domain of metallo-dependent hydrolases"/>
    <property type="match status" value="1"/>
</dbReference>
<dbReference type="PANTHER" id="PTHR43135:SF3">
    <property type="entry name" value="ALPHA-D-RIBOSE 1-METHYLPHOSPHONATE 5-TRIPHOSPHATE DIPHOSPHATASE"/>
    <property type="match status" value="1"/>
</dbReference>
<dbReference type="InterPro" id="IPR032466">
    <property type="entry name" value="Metal_Hydrolase"/>
</dbReference>
<dbReference type="Gene3D" id="1.20.58.520">
    <property type="entry name" value="Amidohydrolase"/>
    <property type="match status" value="1"/>
</dbReference>
<dbReference type="InterPro" id="IPR006680">
    <property type="entry name" value="Amidohydro-rel"/>
</dbReference>
<evidence type="ECO:0000313" key="3">
    <source>
        <dbReference type="Proteomes" id="UP000824596"/>
    </source>
</evidence>
<organism evidence="2 3">
    <name type="scientific">Hirsutella rhossiliensis</name>
    <dbReference type="NCBI Taxonomy" id="111463"/>
    <lineage>
        <taxon>Eukaryota</taxon>
        <taxon>Fungi</taxon>
        <taxon>Dikarya</taxon>
        <taxon>Ascomycota</taxon>
        <taxon>Pezizomycotina</taxon>
        <taxon>Sordariomycetes</taxon>
        <taxon>Hypocreomycetidae</taxon>
        <taxon>Hypocreales</taxon>
        <taxon>Ophiocordycipitaceae</taxon>
        <taxon>Hirsutella</taxon>
    </lineage>
</organism>
<comment type="caution">
    <text evidence="2">The sequence shown here is derived from an EMBL/GenBank/DDBJ whole genome shotgun (WGS) entry which is preliminary data.</text>
</comment>